<dbReference type="PANTHER" id="PTHR11941">
    <property type="entry name" value="ENOYL-COA HYDRATASE-RELATED"/>
    <property type="match status" value="1"/>
</dbReference>
<organism evidence="5 6">
    <name type="scientific">Nocardioides flavescens</name>
    <dbReference type="NCBI Taxonomy" id="2691959"/>
    <lineage>
        <taxon>Bacteria</taxon>
        <taxon>Bacillati</taxon>
        <taxon>Actinomycetota</taxon>
        <taxon>Actinomycetes</taxon>
        <taxon>Propionibacteriales</taxon>
        <taxon>Nocardioidaceae</taxon>
        <taxon>Nocardioides</taxon>
    </lineage>
</organism>
<accession>A0A6L7F4E7</accession>
<dbReference type="EMBL" id="WUEK01000017">
    <property type="protein sequence ID" value="MXG92041.1"/>
    <property type="molecule type" value="Genomic_DNA"/>
</dbReference>
<dbReference type="GO" id="GO:0006635">
    <property type="term" value="P:fatty acid beta-oxidation"/>
    <property type="evidence" value="ECO:0007669"/>
    <property type="project" value="TreeGrafter"/>
</dbReference>
<dbReference type="CDD" id="cd06558">
    <property type="entry name" value="crotonase-like"/>
    <property type="match status" value="1"/>
</dbReference>
<evidence type="ECO:0000256" key="4">
    <source>
        <dbReference type="ARBA" id="ARBA00023717"/>
    </source>
</evidence>
<dbReference type="GO" id="GO:0004300">
    <property type="term" value="F:enoyl-CoA hydratase activity"/>
    <property type="evidence" value="ECO:0007669"/>
    <property type="project" value="UniProtKB-EC"/>
</dbReference>
<evidence type="ECO:0000256" key="1">
    <source>
        <dbReference type="ARBA" id="ARBA00005254"/>
    </source>
</evidence>
<dbReference type="AlphaFoldDB" id="A0A6L7F4E7"/>
<evidence type="ECO:0000256" key="3">
    <source>
        <dbReference type="ARBA" id="ARBA00023709"/>
    </source>
</evidence>
<evidence type="ECO:0000256" key="2">
    <source>
        <dbReference type="ARBA" id="ARBA00023239"/>
    </source>
</evidence>
<protein>
    <submittedName>
        <fullName evidence="5">Enoyl-CoA hydratase/isomerase family protein</fullName>
    </submittedName>
</protein>
<sequence length="260" mass="28222">MTEHVHHDVTDGIATITLDRPGRRNALTYEMLDAVREAVLRDGADPEVEAIVFAGVPGSFCAGTDLTALHEVAADADPLERTSHTDGTQWFWADCPKPTIAAIDGPVAGFGVEMATMCDFRIATPRARFSWVFVQRGLVPDAGAGTWLLPQIVGLQQAKRLLYTGEFIDAAEAERIGFLLEVVPPVDLTGRARELAAQVSSGSPYALTRVKALLDSSYTKPRAQHLADNVVALTECQQSEDHREGVAAFLEKRPAVFRGR</sequence>
<dbReference type="Proteomes" id="UP000473325">
    <property type="component" value="Unassembled WGS sequence"/>
</dbReference>
<gene>
    <name evidence="5" type="ORF">GRQ65_21075</name>
</gene>
<proteinExistence type="inferred from homology"/>
<keyword evidence="6" id="KW-1185">Reference proteome</keyword>
<dbReference type="InterPro" id="IPR029045">
    <property type="entry name" value="ClpP/crotonase-like_dom_sf"/>
</dbReference>
<dbReference type="PANTHER" id="PTHR11941:SF54">
    <property type="entry name" value="ENOYL-COA HYDRATASE, MITOCHONDRIAL"/>
    <property type="match status" value="1"/>
</dbReference>
<evidence type="ECO:0000313" key="5">
    <source>
        <dbReference type="EMBL" id="MXG92041.1"/>
    </source>
</evidence>
<reference evidence="5 6" key="1">
    <citation type="submission" date="2019-12" db="EMBL/GenBank/DDBJ databases">
        <authorList>
            <person name="Kun Z."/>
        </authorList>
    </citation>
    <scope>NUCLEOTIDE SEQUENCE [LARGE SCALE GENOMIC DNA]</scope>
    <source>
        <strain evidence="5 6">YIM 123512</strain>
    </source>
</reference>
<dbReference type="SUPFAM" id="SSF52096">
    <property type="entry name" value="ClpP/crotonase"/>
    <property type="match status" value="1"/>
</dbReference>
<comment type="catalytic activity">
    <reaction evidence="4">
        <text>a 4-saturated-(3S)-3-hydroxyacyl-CoA = a (3E)-enoyl-CoA + H2O</text>
        <dbReference type="Rhea" id="RHEA:20724"/>
        <dbReference type="ChEBI" id="CHEBI:15377"/>
        <dbReference type="ChEBI" id="CHEBI:58521"/>
        <dbReference type="ChEBI" id="CHEBI:137480"/>
        <dbReference type="EC" id="4.2.1.17"/>
    </reaction>
</comment>
<name>A0A6L7F4E7_9ACTN</name>
<dbReference type="Gene3D" id="3.90.226.10">
    <property type="entry name" value="2-enoyl-CoA Hydratase, Chain A, domain 1"/>
    <property type="match status" value="1"/>
</dbReference>
<comment type="caution">
    <text evidence="5">The sequence shown here is derived from an EMBL/GenBank/DDBJ whole genome shotgun (WGS) entry which is preliminary data.</text>
</comment>
<dbReference type="Gene3D" id="1.10.12.10">
    <property type="entry name" value="Lyase 2-enoyl-coa Hydratase, Chain A, domain 2"/>
    <property type="match status" value="1"/>
</dbReference>
<dbReference type="InterPro" id="IPR001753">
    <property type="entry name" value="Enoyl-CoA_hydra/iso"/>
</dbReference>
<comment type="similarity">
    <text evidence="1">Belongs to the enoyl-CoA hydratase/isomerase family.</text>
</comment>
<evidence type="ECO:0000313" key="6">
    <source>
        <dbReference type="Proteomes" id="UP000473325"/>
    </source>
</evidence>
<comment type="catalytic activity">
    <reaction evidence="3">
        <text>a (3S)-3-hydroxyacyl-CoA = a (2E)-enoyl-CoA + H2O</text>
        <dbReference type="Rhea" id="RHEA:16105"/>
        <dbReference type="ChEBI" id="CHEBI:15377"/>
        <dbReference type="ChEBI" id="CHEBI:57318"/>
        <dbReference type="ChEBI" id="CHEBI:58856"/>
        <dbReference type="EC" id="4.2.1.17"/>
    </reaction>
</comment>
<dbReference type="Pfam" id="PF00378">
    <property type="entry name" value="ECH_1"/>
    <property type="match status" value="1"/>
</dbReference>
<keyword evidence="5" id="KW-0413">Isomerase</keyword>
<dbReference type="GO" id="GO:0016853">
    <property type="term" value="F:isomerase activity"/>
    <property type="evidence" value="ECO:0007669"/>
    <property type="project" value="UniProtKB-KW"/>
</dbReference>
<keyword evidence="2" id="KW-0456">Lyase</keyword>
<dbReference type="InterPro" id="IPR014748">
    <property type="entry name" value="Enoyl-CoA_hydra_C"/>
</dbReference>